<proteinExistence type="predicted"/>
<accession>A0ABW1EBE3</accession>
<protein>
    <submittedName>
        <fullName evidence="1">Uncharacterized protein</fullName>
    </submittedName>
</protein>
<sequence length="71" mass="7742">MKKRPPPHPPHRASANAPKAHLIPAQGKASLTKSGATPWVSIPQQPRGLKARLIHPNWLWPSNLIPAIVNP</sequence>
<evidence type="ECO:0000313" key="2">
    <source>
        <dbReference type="Proteomes" id="UP001596091"/>
    </source>
</evidence>
<evidence type="ECO:0000313" key="1">
    <source>
        <dbReference type="EMBL" id="MFC5860708.1"/>
    </source>
</evidence>
<gene>
    <name evidence="1" type="ORF">ACFPT7_00220</name>
</gene>
<organism evidence="1 2">
    <name type="scientific">Acidicapsa dinghuensis</name>
    <dbReference type="NCBI Taxonomy" id="2218256"/>
    <lineage>
        <taxon>Bacteria</taxon>
        <taxon>Pseudomonadati</taxon>
        <taxon>Acidobacteriota</taxon>
        <taxon>Terriglobia</taxon>
        <taxon>Terriglobales</taxon>
        <taxon>Acidobacteriaceae</taxon>
        <taxon>Acidicapsa</taxon>
    </lineage>
</organism>
<name>A0ABW1EBE3_9BACT</name>
<dbReference type="EMBL" id="JBHSPH010000001">
    <property type="protein sequence ID" value="MFC5860708.1"/>
    <property type="molecule type" value="Genomic_DNA"/>
</dbReference>
<reference evidence="2" key="1">
    <citation type="journal article" date="2019" name="Int. J. Syst. Evol. Microbiol.">
        <title>The Global Catalogue of Microorganisms (GCM) 10K type strain sequencing project: providing services to taxonomists for standard genome sequencing and annotation.</title>
        <authorList>
            <consortium name="The Broad Institute Genomics Platform"/>
            <consortium name="The Broad Institute Genome Sequencing Center for Infectious Disease"/>
            <person name="Wu L."/>
            <person name="Ma J."/>
        </authorList>
    </citation>
    <scope>NUCLEOTIDE SEQUENCE [LARGE SCALE GENOMIC DNA]</scope>
    <source>
        <strain evidence="2">JCM 4087</strain>
    </source>
</reference>
<dbReference type="Proteomes" id="UP001596091">
    <property type="component" value="Unassembled WGS sequence"/>
</dbReference>
<keyword evidence="2" id="KW-1185">Reference proteome</keyword>
<comment type="caution">
    <text evidence="1">The sequence shown here is derived from an EMBL/GenBank/DDBJ whole genome shotgun (WGS) entry which is preliminary data.</text>
</comment>
<dbReference type="RefSeq" id="WP_263335306.1">
    <property type="nucleotide sequence ID" value="NZ_JAGSYH010000002.1"/>
</dbReference>